<organism evidence="1 2">
    <name type="scientific">Brassica cretica</name>
    <name type="common">Mustard</name>
    <dbReference type="NCBI Taxonomy" id="69181"/>
    <lineage>
        <taxon>Eukaryota</taxon>
        <taxon>Viridiplantae</taxon>
        <taxon>Streptophyta</taxon>
        <taxon>Embryophyta</taxon>
        <taxon>Tracheophyta</taxon>
        <taxon>Spermatophyta</taxon>
        <taxon>Magnoliopsida</taxon>
        <taxon>eudicotyledons</taxon>
        <taxon>Gunneridae</taxon>
        <taxon>Pentapetalae</taxon>
        <taxon>rosids</taxon>
        <taxon>malvids</taxon>
        <taxon>Brassicales</taxon>
        <taxon>Brassicaceae</taxon>
        <taxon>Brassiceae</taxon>
        <taxon>Brassica</taxon>
    </lineage>
</organism>
<dbReference type="EMBL" id="QGKX02000095">
    <property type="protein sequence ID" value="KAF3575223.1"/>
    <property type="molecule type" value="Genomic_DNA"/>
</dbReference>
<gene>
    <name evidence="1" type="ORF">F2Q69_00059905</name>
</gene>
<dbReference type="Proteomes" id="UP000712600">
    <property type="component" value="Unassembled WGS sequence"/>
</dbReference>
<reference evidence="1" key="1">
    <citation type="submission" date="2019-12" db="EMBL/GenBank/DDBJ databases">
        <title>Genome sequencing and annotation of Brassica cretica.</title>
        <authorList>
            <person name="Studholme D.J."/>
            <person name="Sarris P."/>
        </authorList>
    </citation>
    <scope>NUCLEOTIDE SEQUENCE</scope>
    <source>
        <strain evidence="1">PFS-109/04</strain>
        <tissue evidence="1">Leaf</tissue>
    </source>
</reference>
<accession>A0A8S9RQJ2</accession>
<dbReference type="AlphaFoldDB" id="A0A8S9RQJ2"/>
<name>A0A8S9RQJ2_BRACR</name>
<sequence>MIAAMREDVGLPDCGRFFYDEEFFLVRAKSATVSDSVTYRQSTEQIKYA</sequence>
<protein>
    <submittedName>
        <fullName evidence="1">Uncharacterized protein</fullName>
    </submittedName>
</protein>
<evidence type="ECO:0000313" key="2">
    <source>
        <dbReference type="Proteomes" id="UP000712600"/>
    </source>
</evidence>
<comment type="caution">
    <text evidence="1">The sequence shown here is derived from an EMBL/GenBank/DDBJ whole genome shotgun (WGS) entry which is preliminary data.</text>
</comment>
<evidence type="ECO:0000313" key="1">
    <source>
        <dbReference type="EMBL" id="KAF3575223.1"/>
    </source>
</evidence>
<proteinExistence type="predicted"/>